<proteinExistence type="predicted"/>
<keyword evidence="2" id="KW-1185">Reference proteome</keyword>
<protein>
    <submittedName>
        <fullName evidence="1">Uncharacterized protein</fullName>
    </submittedName>
</protein>
<organism evidence="1 2">
    <name type="scientific">Methylocella tundrae</name>
    <dbReference type="NCBI Taxonomy" id="227605"/>
    <lineage>
        <taxon>Bacteria</taxon>
        <taxon>Pseudomonadati</taxon>
        <taxon>Pseudomonadota</taxon>
        <taxon>Alphaproteobacteria</taxon>
        <taxon>Hyphomicrobiales</taxon>
        <taxon>Beijerinckiaceae</taxon>
        <taxon>Methylocella</taxon>
    </lineage>
</organism>
<name>A0A8B6M738_METTU</name>
<dbReference type="Proteomes" id="UP000485880">
    <property type="component" value="Unassembled WGS sequence"/>
</dbReference>
<sequence>MSTTAGPIDPVLTGISTVVSPILKDPVVVLMKAAFYQRVAGGAEFIIRALFLDVRTPTQ</sequence>
<evidence type="ECO:0000313" key="2">
    <source>
        <dbReference type="Proteomes" id="UP000485880"/>
    </source>
</evidence>
<gene>
    <name evidence="1" type="ORF">MPC4_210036</name>
</gene>
<dbReference type="AlphaFoldDB" id="A0A8B6M738"/>
<comment type="caution">
    <text evidence="1">The sequence shown here is derived from an EMBL/GenBank/DDBJ whole genome shotgun (WGS) entry which is preliminary data.</text>
</comment>
<evidence type="ECO:0000313" key="1">
    <source>
        <dbReference type="EMBL" id="VTZ50229.1"/>
    </source>
</evidence>
<dbReference type="EMBL" id="CABFMQ020000078">
    <property type="protein sequence ID" value="VTZ50229.1"/>
    <property type="molecule type" value="Genomic_DNA"/>
</dbReference>
<reference evidence="1 2" key="1">
    <citation type="submission" date="2019-05" db="EMBL/GenBank/DDBJ databases">
        <authorList>
            <person name="Farhan Ul Haque M."/>
        </authorList>
    </citation>
    <scope>NUCLEOTIDE SEQUENCE [LARGE SCALE GENOMIC DNA]</scope>
    <source>
        <strain evidence="1">2</strain>
    </source>
</reference>
<accession>A0A8B6M738</accession>